<evidence type="ECO:0000313" key="2">
    <source>
        <dbReference type="Proteomes" id="UP001365128"/>
    </source>
</evidence>
<comment type="caution">
    <text evidence="1">The sequence shown here is derived from an EMBL/GenBank/DDBJ whole genome shotgun (WGS) entry which is preliminary data.</text>
</comment>
<gene>
    <name evidence="1" type="ORF">IWX46DRAFT_637706</name>
</gene>
<organism evidence="1 2">
    <name type="scientific">Phyllosticta citricarpa</name>
    <dbReference type="NCBI Taxonomy" id="55181"/>
    <lineage>
        <taxon>Eukaryota</taxon>
        <taxon>Fungi</taxon>
        <taxon>Dikarya</taxon>
        <taxon>Ascomycota</taxon>
        <taxon>Pezizomycotina</taxon>
        <taxon>Dothideomycetes</taxon>
        <taxon>Dothideomycetes incertae sedis</taxon>
        <taxon>Botryosphaeriales</taxon>
        <taxon>Phyllostictaceae</taxon>
        <taxon>Phyllosticta</taxon>
    </lineage>
</organism>
<protein>
    <submittedName>
        <fullName evidence="1">Uncharacterized protein</fullName>
    </submittedName>
</protein>
<sequence>MPQVKSQSLDALSSMPEKFPAPQINMGVEGLGRMGKRHWKTLIYRAPQAKLTAVLLGIAPERYSKACNNTARQTPQHLISDCPLYSSARREAMQEALKAYDNNRENSLYTL</sequence>
<name>A0ABR1MNZ8_9PEZI</name>
<proteinExistence type="predicted"/>
<keyword evidence="2" id="KW-1185">Reference proteome</keyword>
<reference evidence="1 2" key="1">
    <citation type="submission" date="2024-04" db="EMBL/GenBank/DDBJ databases">
        <title>Phyllosticta paracitricarpa is synonymous to the EU quarantine fungus P. citricarpa based on phylogenomic analyses.</title>
        <authorList>
            <consortium name="Lawrence Berkeley National Laboratory"/>
            <person name="Van Ingen-Buijs V.A."/>
            <person name="Van Westerhoven A.C."/>
            <person name="Haridas S."/>
            <person name="Skiadas P."/>
            <person name="Martin F."/>
            <person name="Groenewald J.Z."/>
            <person name="Crous P.W."/>
            <person name="Seidl M.F."/>
        </authorList>
    </citation>
    <scope>NUCLEOTIDE SEQUENCE [LARGE SCALE GENOMIC DNA]</scope>
    <source>
        <strain evidence="1 2">CBS 122670</strain>
    </source>
</reference>
<dbReference type="Proteomes" id="UP001365128">
    <property type="component" value="Unassembled WGS sequence"/>
</dbReference>
<accession>A0ABR1MNZ8</accession>
<evidence type="ECO:0000313" key="1">
    <source>
        <dbReference type="EMBL" id="KAK7554774.1"/>
    </source>
</evidence>
<dbReference type="EMBL" id="JBBPDW010000003">
    <property type="protein sequence ID" value="KAK7554774.1"/>
    <property type="molecule type" value="Genomic_DNA"/>
</dbReference>